<dbReference type="Gene3D" id="1.20.1250.20">
    <property type="entry name" value="MFS general substrate transporter like domains"/>
    <property type="match status" value="1"/>
</dbReference>
<dbReference type="Proteomes" id="UP000240957">
    <property type="component" value="Unassembled WGS sequence"/>
</dbReference>
<feature type="transmembrane region" description="Helical" evidence="9">
    <location>
        <begin position="253"/>
        <end position="273"/>
    </location>
</feature>
<feature type="transmembrane region" description="Helical" evidence="9">
    <location>
        <begin position="88"/>
        <end position="107"/>
    </location>
</feature>
<evidence type="ECO:0000256" key="4">
    <source>
        <dbReference type="ARBA" id="ARBA00022475"/>
    </source>
</evidence>
<evidence type="ECO:0000313" key="13">
    <source>
        <dbReference type="Proteomes" id="UP000240957"/>
    </source>
</evidence>
<dbReference type="CDD" id="cd17365">
    <property type="entry name" value="MFS_PcaK_like"/>
    <property type="match status" value="1"/>
</dbReference>
<keyword evidence="8 9" id="KW-0472">Membrane</keyword>
<feature type="transmembrane region" description="Helical" evidence="9">
    <location>
        <begin position="146"/>
        <end position="170"/>
    </location>
</feature>
<comment type="similarity">
    <text evidence="2">Belongs to the major facilitator superfamily. Aromatic acid:H(+) symporter (AAHS) (TC 2.A.1.15) family.</text>
</comment>
<dbReference type="GO" id="GO:0005886">
    <property type="term" value="C:plasma membrane"/>
    <property type="evidence" value="ECO:0007669"/>
    <property type="project" value="UniProtKB-SubCell"/>
</dbReference>
<reference evidence="11" key="4">
    <citation type="submission" date="2024-09" db="EMBL/GenBank/DDBJ databases">
        <authorList>
            <person name="Sun Q."/>
            <person name="Mori K."/>
        </authorList>
    </citation>
    <scope>NUCLEOTIDE SEQUENCE</scope>
    <source>
        <strain evidence="11">KCTC 62575</strain>
    </source>
</reference>
<dbReference type="InterPro" id="IPR036259">
    <property type="entry name" value="MFS_trans_sf"/>
</dbReference>
<keyword evidence="3" id="KW-0813">Transport</keyword>
<dbReference type="InterPro" id="IPR005829">
    <property type="entry name" value="Sugar_transporter_CS"/>
</dbReference>
<protein>
    <submittedName>
        <fullName evidence="12">MFS transporter</fullName>
    </submittedName>
</protein>
<keyword evidence="7 9" id="KW-1133">Transmembrane helix</keyword>
<dbReference type="EMBL" id="JBHRSF010000031">
    <property type="protein sequence ID" value="MFC2995582.1"/>
    <property type="molecule type" value="Genomic_DNA"/>
</dbReference>
<dbReference type="GO" id="GO:0046943">
    <property type="term" value="F:carboxylic acid transmembrane transporter activity"/>
    <property type="evidence" value="ECO:0007669"/>
    <property type="project" value="TreeGrafter"/>
</dbReference>
<keyword evidence="5" id="KW-0997">Cell inner membrane</keyword>
<evidence type="ECO:0000256" key="2">
    <source>
        <dbReference type="ARBA" id="ARBA00006508"/>
    </source>
</evidence>
<gene>
    <name evidence="11" type="ORF">ACFODO_09930</name>
    <name evidence="12" type="ORF">C9E89_012535</name>
</gene>
<dbReference type="AlphaFoldDB" id="A0A371YP39"/>
<feature type="transmembrane region" description="Helical" evidence="9">
    <location>
        <begin position="343"/>
        <end position="366"/>
    </location>
</feature>
<accession>A0A371YP39</accession>
<evidence type="ECO:0000313" key="14">
    <source>
        <dbReference type="Proteomes" id="UP001595455"/>
    </source>
</evidence>
<dbReference type="InterPro" id="IPR020846">
    <property type="entry name" value="MFS_dom"/>
</dbReference>
<feature type="transmembrane region" description="Helical" evidence="9">
    <location>
        <begin position="378"/>
        <end position="403"/>
    </location>
</feature>
<dbReference type="OrthoDB" id="7066727at2"/>
<proteinExistence type="inferred from homology"/>
<evidence type="ECO:0000256" key="5">
    <source>
        <dbReference type="ARBA" id="ARBA00022519"/>
    </source>
</evidence>
<dbReference type="SUPFAM" id="SSF103473">
    <property type="entry name" value="MFS general substrate transporter"/>
    <property type="match status" value="1"/>
</dbReference>
<dbReference type="InterPro" id="IPR004746">
    <property type="entry name" value="MFS_AAHS"/>
</dbReference>
<feature type="transmembrane region" description="Helical" evidence="9">
    <location>
        <begin position="285"/>
        <end position="307"/>
    </location>
</feature>
<dbReference type="EMBL" id="PYIX02000020">
    <property type="protein sequence ID" value="RFC83226.1"/>
    <property type="molecule type" value="Genomic_DNA"/>
</dbReference>
<feature type="transmembrane region" description="Helical" evidence="9">
    <location>
        <begin position="319"/>
        <end position="337"/>
    </location>
</feature>
<dbReference type="InterPro" id="IPR011701">
    <property type="entry name" value="MFS"/>
</dbReference>
<evidence type="ECO:0000256" key="8">
    <source>
        <dbReference type="ARBA" id="ARBA00023136"/>
    </source>
</evidence>
<keyword evidence="4" id="KW-1003">Cell membrane</keyword>
<sequence length="457" mass="49103">MANLNINTIVDEAKFTPFHWNVLIWCLLIIIFDGYDLVIYGVALPLLMQEWGLSAVQAGMLASTALFGMMFGAMCFGTLSDKLGRKKTIMICVAIFSGFTFLGAFASNPIEFGILRFLAGLGIGGVMPNVVALMTEYAPKKIRSTLVAVMFSGYAIGGMTSALLGAWLVTDYGWKIMFYIAIIPFVALPLIWKFLPESLMFLTNKGKTEQVRQTVQKIAPEKNISADTVFVLNEATVGDEAPLRALFQQGRTFSTLMFWVAFFMCLLMVYALGSWLPKLMIQAGYSLGASMIFLFALNIGGMVGAIGGGVLSDRFHLKPVLTIMFAVGAIALILLGFKSPQAVLYTLIAIAGAATIGSQILLYTFVAQFYPAAVRSTGMGWASGIGRIGAIVGPVLTGALLTLQLPHQMNFLAIAIPGVIAALAIFLVNLKASVDQSKETRPSASVKNGSTIESSVN</sequence>
<reference evidence="11" key="1">
    <citation type="journal article" date="2014" name="Int. J. Syst. Evol. Microbiol.">
        <title>Complete genome of a new Firmicutes species belonging to the dominant human colonic microbiota ('Ruminococcus bicirculans') reveals two chromosomes and a selective capacity to utilize plant glucans.</title>
        <authorList>
            <consortium name="NISC Comparative Sequencing Program"/>
            <person name="Wegmann U."/>
            <person name="Louis P."/>
            <person name="Goesmann A."/>
            <person name="Henrissat B."/>
            <person name="Duncan S.H."/>
            <person name="Flint H.J."/>
        </authorList>
    </citation>
    <scope>NUCLEOTIDE SEQUENCE</scope>
    <source>
        <strain evidence="11">KCTC 62575</strain>
    </source>
</reference>
<keyword evidence="14" id="KW-1185">Reference proteome</keyword>
<dbReference type="PROSITE" id="PS50850">
    <property type="entry name" value="MFS"/>
    <property type="match status" value="1"/>
</dbReference>
<feature type="transmembrane region" description="Helical" evidence="9">
    <location>
        <begin position="176"/>
        <end position="195"/>
    </location>
</feature>
<comment type="caution">
    <text evidence="12">The sequence shown here is derived from an EMBL/GenBank/DDBJ whole genome shotgun (WGS) entry which is preliminary data.</text>
</comment>
<dbReference type="RefSeq" id="WP_107008681.1">
    <property type="nucleotide sequence ID" value="NZ_JBHRSF010000031.1"/>
</dbReference>
<dbReference type="Pfam" id="PF07690">
    <property type="entry name" value="MFS_1"/>
    <property type="match status" value="1"/>
</dbReference>
<feature type="transmembrane region" description="Helical" evidence="9">
    <location>
        <begin position="22"/>
        <end position="43"/>
    </location>
</feature>
<feature type="transmembrane region" description="Helical" evidence="9">
    <location>
        <begin position="55"/>
        <end position="76"/>
    </location>
</feature>
<comment type="subcellular location">
    <subcellularLocation>
        <location evidence="1">Cell inner membrane</location>
        <topology evidence="1">Multi-pass membrane protein</topology>
    </subcellularLocation>
</comment>
<name>A0A371YP39_9GAMM</name>
<evidence type="ECO:0000256" key="6">
    <source>
        <dbReference type="ARBA" id="ARBA00022692"/>
    </source>
</evidence>
<reference evidence="14" key="3">
    <citation type="journal article" date="2019" name="Int. J. Syst. Evol. Microbiol.">
        <title>The Global Catalogue of Microorganisms (GCM) 10K type strain sequencing project: providing services to taxonomists for standard genome sequencing and annotation.</title>
        <authorList>
            <consortium name="The Broad Institute Genomics Platform"/>
            <consortium name="The Broad Institute Genome Sequencing Center for Infectious Disease"/>
            <person name="Wu L."/>
            <person name="Ma J."/>
        </authorList>
    </citation>
    <scope>NUCLEOTIDE SEQUENCE [LARGE SCALE GENOMIC DNA]</scope>
    <source>
        <strain evidence="14">KCTC 62575</strain>
    </source>
</reference>
<feature type="transmembrane region" description="Helical" evidence="9">
    <location>
        <begin position="113"/>
        <end position="134"/>
    </location>
</feature>
<evidence type="ECO:0000313" key="12">
    <source>
        <dbReference type="EMBL" id="RFC83226.1"/>
    </source>
</evidence>
<evidence type="ECO:0000256" key="7">
    <source>
        <dbReference type="ARBA" id="ARBA00022989"/>
    </source>
</evidence>
<dbReference type="PROSITE" id="PS00217">
    <property type="entry name" value="SUGAR_TRANSPORT_2"/>
    <property type="match status" value="1"/>
</dbReference>
<dbReference type="PANTHER" id="PTHR23508">
    <property type="entry name" value="CARBOXYLIC ACID TRANSPORTER PROTEIN HOMOLOG"/>
    <property type="match status" value="1"/>
</dbReference>
<evidence type="ECO:0000256" key="1">
    <source>
        <dbReference type="ARBA" id="ARBA00004429"/>
    </source>
</evidence>
<evidence type="ECO:0000313" key="11">
    <source>
        <dbReference type="EMBL" id="MFC2995582.1"/>
    </source>
</evidence>
<feature type="domain" description="Major facilitator superfamily (MFS) profile" evidence="10">
    <location>
        <begin position="22"/>
        <end position="433"/>
    </location>
</feature>
<feature type="transmembrane region" description="Helical" evidence="9">
    <location>
        <begin position="409"/>
        <end position="428"/>
    </location>
</feature>
<dbReference type="PANTHER" id="PTHR23508:SF10">
    <property type="entry name" value="CARBOXYLIC ACID TRANSPORTER PROTEIN HOMOLOG"/>
    <property type="match status" value="1"/>
</dbReference>
<organism evidence="12 13">
    <name type="scientific">Acinetobacter sichuanensis</name>
    <dbReference type="NCBI Taxonomy" id="2136183"/>
    <lineage>
        <taxon>Bacteria</taxon>
        <taxon>Pseudomonadati</taxon>
        <taxon>Pseudomonadota</taxon>
        <taxon>Gammaproteobacteria</taxon>
        <taxon>Moraxellales</taxon>
        <taxon>Moraxellaceae</taxon>
        <taxon>Acinetobacter</taxon>
    </lineage>
</organism>
<evidence type="ECO:0000256" key="3">
    <source>
        <dbReference type="ARBA" id="ARBA00022448"/>
    </source>
</evidence>
<evidence type="ECO:0000256" key="9">
    <source>
        <dbReference type="SAM" id="Phobius"/>
    </source>
</evidence>
<evidence type="ECO:0000259" key="10">
    <source>
        <dbReference type="PROSITE" id="PS50850"/>
    </source>
</evidence>
<reference evidence="12 13" key="2">
    <citation type="submission" date="2018-08" db="EMBL/GenBank/DDBJ databases">
        <title>The draft genome of Acinetobacter sichuanensis strain WCHAc060041.</title>
        <authorList>
            <person name="Qin J."/>
            <person name="Feng Y."/>
            <person name="Zong Z."/>
        </authorList>
    </citation>
    <scope>NUCLEOTIDE SEQUENCE [LARGE SCALE GENOMIC DNA]</scope>
    <source>
        <strain evidence="12 13">WCHAc060041</strain>
    </source>
</reference>
<dbReference type="Proteomes" id="UP001595455">
    <property type="component" value="Unassembled WGS sequence"/>
</dbReference>
<dbReference type="NCBIfam" id="TIGR00895">
    <property type="entry name" value="2A0115"/>
    <property type="match status" value="1"/>
</dbReference>
<keyword evidence="6 9" id="KW-0812">Transmembrane</keyword>